<organism evidence="1 2">
    <name type="scientific">Vigna unguiculata</name>
    <name type="common">Cowpea</name>
    <dbReference type="NCBI Taxonomy" id="3917"/>
    <lineage>
        <taxon>Eukaryota</taxon>
        <taxon>Viridiplantae</taxon>
        <taxon>Streptophyta</taxon>
        <taxon>Embryophyta</taxon>
        <taxon>Tracheophyta</taxon>
        <taxon>Spermatophyta</taxon>
        <taxon>Magnoliopsida</taxon>
        <taxon>eudicotyledons</taxon>
        <taxon>Gunneridae</taxon>
        <taxon>Pentapetalae</taxon>
        <taxon>rosids</taxon>
        <taxon>fabids</taxon>
        <taxon>Fabales</taxon>
        <taxon>Fabaceae</taxon>
        <taxon>Papilionoideae</taxon>
        <taxon>50 kb inversion clade</taxon>
        <taxon>NPAAA clade</taxon>
        <taxon>indigoferoid/millettioid clade</taxon>
        <taxon>Phaseoleae</taxon>
        <taxon>Vigna</taxon>
    </lineage>
</organism>
<reference evidence="1 2" key="1">
    <citation type="submission" date="2019-04" db="EMBL/GenBank/DDBJ databases">
        <title>An improved genome assembly and genetic linkage map for asparagus bean, Vigna unguiculata ssp. sesquipedialis.</title>
        <authorList>
            <person name="Xia Q."/>
            <person name="Zhang R."/>
            <person name="Dong Y."/>
        </authorList>
    </citation>
    <scope>NUCLEOTIDE SEQUENCE [LARGE SCALE GENOMIC DNA]</scope>
    <source>
        <tissue evidence="1">Leaf</tissue>
    </source>
</reference>
<dbReference type="EMBL" id="CP039350">
    <property type="protein sequence ID" value="QCD95868.1"/>
    <property type="molecule type" value="Genomic_DNA"/>
</dbReference>
<name>A0A4D6M5K3_VIGUN</name>
<keyword evidence="2" id="KW-1185">Reference proteome</keyword>
<sequence length="76" mass="8503">MTFQVMLVRHRAGEGLAWKDFLCSNWCTFTNGGGCVKVDAMVIELRKEKHTAGSRTLVEVLRCITDLGFSHSEGEK</sequence>
<proteinExistence type="predicted"/>
<gene>
    <name evidence="1" type="ORF">DEO72_LG6g565</name>
</gene>
<dbReference type="Proteomes" id="UP000501690">
    <property type="component" value="Linkage Group LG6"/>
</dbReference>
<accession>A0A4D6M5K3</accession>
<dbReference type="AlphaFoldDB" id="A0A4D6M5K3"/>
<evidence type="ECO:0000313" key="1">
    <source>
        <dbReference type="EMBL" id="QCD95868.1"/>
    </source>
</evidence>
<protein>
    <submittedName>
        <fullName evidence="1">Uncharacterized protein</fullName>
    </submittedName>
</protein>
<evidence type="ECO:0000313" key="2">
    <source>
        <dbReference type="Proteomes" id="UP000501690"/>
    </source>
</evidence>